<keyword evidence="2" id="KW-0732">Signal</keyword>
<dbReference type="EMBL" id="JAHUTJ010026051">
    <property type="protein sequence ID" value="MED6274529.1"/>
    <property type="molecule type" value="Genomic_DNA"/>
</dbReference>
<name>A0ABU7DJW2_9TELE</name>
<evidence type="ECO:0000256" key="1">
    <source>
        <dbReference type="SAM" id="MobiDB-lite"/>
    </source>
</evidence>
<proteinExistence type="predicted"/>
<reference evidence="3 4" key="1">
    <citation type="submission" date="2021-06" db="EMBL/GenBank/DDBJ databases">
        <authorList>
            <person name="Palmer J.M."/>
        </authorList>
    </citation>
    <scope>NUCLEOTIDE SEQUENCE [LARGE SCALE GENOMIC DNA]</scope>
    <source>
        <strain evidence="3 4">CL_MEX2019</strain>
        <tissue evidence="3">Muscle</tissue>
    </source>
</reference>
<keyword evidence="4" id="KW-1185">Reference proteome</keyword>
<evidence type="ECO:0000313" key="3">
    <source>
        <dbReference type="EMBL" id="MED6274529.1"/>
    </source>
</evidence>
<comment type="caution">
    <text evidence="3">The sequence shown here is derived from an EMBL/GenBank/DDBJ whole genome shotgun (WGS) entry which is preliminary data.</text>
</comment>
<accession>A0ABU7DJW2</accession>
<sequence length="100" mass="10904">MKVIIMTFCLIGAAFANPILHNSLISTESESNSTESWSVLESSENNTSELQSSEENTSNQSSESESAESTSEDKVCALIIHIYCLLTIESSISCITDDIY</sequence>
<feature type="chain" id="PRO_5046080483" evidence="2">
    <location>
        <begin position="17"/>
        <end position="100"/>
    </location>
</feature>
<evidence type="ECO:0000256" key="2">
    <source>
        <dbReference type="SAM" id="SignalP"/>
    </source>
</evidence>
<feature type="compositionally biased region" description="Low complexity" evidence="1">
    <location>
        <begin position="35"/>
        <end position="69"/>
    </location>
</feature>
<feature type="signal peptide" evidence="2">
    <location>
        <begin position="1"/>
        <end position="16"/>
    </location>
</feature>
<evidence type="ECO:0000313" key="4">
    <source>
        <dbReference type="Proteomes" id="UP001352852"/>
    </source>
</evidence>
<dbReference type="Proteomes" id="UP001352852">
    <property type="component" value="Unassembled WGS sequence"/>
</dbReference>
<feature type="region of interest" description="Disordered" evidence="1">
    <location>
        <begin position="35"/>
        <end position="72"/>
    </location>
</feature>
<gene>
    <name evidence="3" type="ORF">CHARACLAT_017397</name>
</gene>
<organism evidence="3 4">
    <name type="scientific">Characodon lateralis</name>
    <dbReference type="NCBI Taxonomy" id="208331"/>
    <lineage>
        <taxon>Eukaryota</taxon>
        <taxon>Metazoa</taxon>
        <taxon>Chordata</taxon>
        <taxon>Craniata</taxon>
        <taxon>Vertebrata</taxon>
        <taxon>Euteleostomi</taxon>
        <taxon>Actinopterygii</taxon>
        <taxon>Neopterygii</taxon>
        <taxon>Teleostei</taxon>
        <taxon>Neoteleostei</taxon>
        <taxon>Acanthomorphata</taxon>
        <taxon>Ovalentaria</taxon>
        <taxon>Atherinomorphae</taxon>
        <taxon>Cyprinodontiformes</taxon>
        <taxon>Goodeidae</taxon>
        <taxon>Characodon</taxon>
    </lineage>
</organism>
<protein>
    <submittedName>
        <fullName evidence="3">Uncharacterized protein</fullName>
    </submittedName>
</protein>